<dbReference type="Gene3D" id="3.30.559.10">
    <property type="entry name" value="Chloramphenicol acetyltransferase-like domain"/>
    <property type="match status" value="1"/>
</dbReference>
<evidence type="ECO:0000313" key="5">
    <source>
        <dbReference type="EMBL" id="PZG02548.1"/>
    </source>
</evidence>
<dbReference type="PANTHER" id="PTHR45527:SF1">
    <property type="entry name" value="FATTY ACID SYNTHASE"/>
    <property type="match status" value="1"/>
</dbReference>
<dbReference type="Gene3D" id="3.40.50.1820">
    <property type="entry name" value="alpha/beta hydrolase"/>
    <property type="match status" value="1"/>
</dbReference>
<name>A0A2W2DS64_9ACTN</name>
<dbReference type="InterPro" id="IPR009081">
    <property type="entry name" value="PP-bd_ACP"/>
</dbReference>
<dbReference type="AlphaFoldDB" id="A0A2W2DS64"/>
<dbReference type="InterPro" id="IPR006162">
    <property type="entry name" value="Ppantetheine_attach_site"/>
</dbReference>
<dbReference type="GO" id="GO:0044550">
    <property type="term" value="P:secondary metabolite biosynthetic process"/>
    <property type="evidence" value="ECO:0007669"/>
    <property type="project" value="TreeGrafter"/>
</dbReference>
<dbReference type="GO" id="GO:0008610">
    <property type="term" value="P:lipid biosynthetic process"/>
    <property type="evidence" value="ECO:0007669"/>
    <property type="project" value="UniProtKB-ARBA"/>
</dbReference>
<evidence type="ECO:0000313" key="6">
    <source>
        <dbReference type="Proteomes" id="UP000248749"/>
    </source>
</evidence>
<evidence type="ECO:0000256" key="2">
    <source>
        <dbReference type="ARBA" id="ARBA00022450"/>
    </source>
</evidence>
<dbReference type="GO" id="GO:0003824">
    <property type="term" value="F:catalytic activity"/>
    <property type="evidence" value="ECO:0007669"/>
    <property type="project" value="InterPro"/>
</dbReference>
<protein>
    <submittedName>
        <fullName evidence="5">Condensation protein</fullName>
    </submittedName>
</protein>
<dbReference type="PROSITE" id="PS50075">
    <property type="entry name" value="CARRIER"/>
    <property type="match status" value="1"/>
</dbReference>
<dbReference type="OrthoDB" id="3591373at2"/>
<proteinExistence type="predicted"/>
<evidence type="ECO:0000256" key="3">
    <source>
        <dbReference type="ARBA" id="ARBA00022553"/>
    </source>
</evidence>
<evidence type="ECO:0000259" key="4">
    <source>
        <dbReference type="PROSITE" id="PS50075"/>
    </source>
</evidence>
<dbReference type="GO" id="GO:0005737">
    <property type="term" value="C:cytoplasm"/>
    <property type="evidence" value="ECO:0007669"/>
    <property type="project" value="TreeGrafter"/>
</dbReference>
<dbReference type="Pfam" id="PF00668">
    <property type="entry name" value="Condensation"/>
    <property type="match status" value="1"/>
</dbReference>
<evidence type="ECO:0000256" key="1">
    <source>
        <dbReference type="ARBA" id="ARBA00001957"/>
    </source>
</evidence>
<accession>A0A2W2DS64</accession>
<gene>
    <name evidence="5" type="ORF">C1I99_02215</name>
</gene>
<dbReference type="PROSITE" id="PS00012">
    <property type="entry name" value="PHOSPHOPANTETHEINE"/>
    <property type="match status" value="1"/>
</dbReference>
<feature type="domain" description="Carrier" evidence="4">
    <location>
        <begin position="468"/>
        <end position="543"/>
    </location>
</feature>
<dbReference type="SUPFAM" id="SSF52777">
    <property type="entry name" value="CoA-dependent acyltransferases"/>
    <property type="match status" value="2"/>
</dbReference>
<dbReference type="InterPro" id="IPR001031">
    <property type="entry name" value="Thioesterase"/>
</dbReference>
<organism evidence="5 6">
    <name type="scientific">Micromonospora deserti</name>
    <dbReference type="NCBI Taxonomy" id="2070366"/>
    <lineage>
        <taxon>Bacteria</taxon>
        <taxon>Bacillati</taxon>
        <taxon>Actinomycetota</taxon>
        <taxon>Actinomycetes</taxon>
        <taxon>Micromonosporales</taxon>
        <taxon>Micromonosporaceae</taxon>
        <taxon>Micromonospora</taxon>
    </lineage>
</organism>
<dbReference type="PANTHER" id="PTHR45527">
    <property type="entry name" value="NONRIBOSOMAL PEPTIDE SYNTHETASE"/>
    <property type="match status" value="1"/>
</dbReference>
<dbReference type="Pfam" id="PF00975">
    <property type="entry name" value="Thioesterase"/>
    <property type="match status" value="1"/>
</dbReference>
<dbReference type="GO" id="GO:0043041">
    <property type="term" value="P:amino acid activation for nonribosomal peptide biosynthetic process"/>
    <property type="evidence" value="ECO:0007669"/>
    <property type="project" value="TreeGrafter"/>
</dbReference>
<dbReference type="InterPro" id="IPR036736">
    <property type="entry name" value="ACP-like_sf"/>
</dbReference>
<dbReference type="InterPro" id="IPR023213">
    <property type="entry name" value="CAT-like_dom_sf"/>
</dbReference>
<keyword evidence="3" id="KW-0597">Phosphoprotein</keyword>
<keyword evidence="2" id="KW-0596">Phosphopantetheine</keyword>
<keyword evidence="6" id="KW-1185">Reference proteome</keyword>
<dbReference type="InterPro" id="IPR029058">
    <property type="entry name" value="AB_hydrolase_fold"/>
</dbReference>
<dbReference type="GO" id="GO:0031177">
    <property type="term" value="F:phosphopantetheine binding"/>
    <property type="evidence" value="ECO:0007669"/>
    <property type="project" value="TreeGrafter"/>
</dbReference>
<comment type="cofactor">
    <cofactor evidence="1">
        <name>pantetheine 4'-phosphate</name>
        <dbReference type="ChEBI" id="CHEBI:47942"/>
    </cofactor>
</comment>
<dbReference type="SUPFAM" id="SSF53474">
    <property type="entry name" value="alpha/beta-Hydrolases"/>
    <property type="match status" value="1"/>
</dbReference>
<comment type="caution">
    <text evidence="5">The sequence shown here is derived from an EMBL/GenBank/DDBJ whole genome shotgun (WGS) entry which is preliminary data.</text>
</comment>
<dbReference type="SUPFAM" id="SSF47336">
    <property type="entry name" value="ACP-like"/>
    <property type="match status" value="1"/>
</dbReference>
<dbReference type="Gene3D" id="3.30.559.30">
    <property type="entry name" value="Nonribosomal peptide synthetase, condensation domain"/>
    <property type="match status" value="1"/>
</dbReference>
<dbReference type="Pfam" id="PF00550">
    <property type="entry name" value="PP-binding"/>
    <property type="match status" value="1"/>
</dbReference>
<dbReference type="RefSeq" id="WP_111132472.1">
    <property type="nucleotide sequence ID" value="NZ_POUB01000007.1"/>
</dbReference>
<dbReference type="Proteomes" id="UP000248749">
    <property type="component" value="Unassembled WGS sequence"/>
</dbReference>
<sequence>MTTAEPAMIPATPMQEALWWVHQRARNQSVYHLTWRLAVDRALDEPALRTAWQAVVDRHEALRTAVRRSGDILALEVAPRLAVGVHRIEVPDPGPVEPTSLLRLLAEEVHGQPLEPDTAPLARLTLVRVAGRHEVLLTVHHVVLDGWAVQLLIGELSEAYEAAQAGRPVSFPTTPVPFSTYALEQAAARAEGHWDKSVSYWCDTLTGAAASVLVPDLPGTAASGAPGTILRYAFSAEAATGMAVLAKATFATPFAIILAAAQIVLARSGAGPDVTIGVVTANRTTARDQALVGYTANLCLVRGTVEADDTVTAVVSGARDAMWQMLLHQAVPYPVVFAALPESTRTALGDPAPVLLSYLGHIGSDLRLGAVPAALLPSPNRAARADLAMSAFETDGGFQVEIEYHTGRYRESTVLGLLHDLDAVLADGGAEPGRTVGSFEVTSRARAGRETPVARPVSDGGARAAGALLESPDGRRVVAAWSRLTGGPPDGPDTDFFAVGGNSLRALQLATLLEADGHPAVDVVRWLREPTVRRLVEQLGGETAPVETPSTLVTVRGGAGTHLHLVHGAGGSLHDYQELVALLPTDWRVTVSRDSAELTTVPTMARRYGADLAAAGLAPDLLGGWSLGGQIAYQMAAEQGGRRPALVLLDSAPPTGYALPDDGVRQRFDTFAENVRRSLGLAPGKSSAHTGGGPDPDGFDERLAVAALAAGLAAAGEPVSADALARRWHDYQRHIRAGVTYVHPGPVDTPALVIGAELLDAQLGLWTERLGAVRTRQISVDHFAVLRPPAVAEVAAAVIEFARVEATRG</sequence>
<dbReference type="Gene3D" id="1.10.1200.10">
    <property type="entry name" value="ACP-like"/>
    <property type="match status" value="1"/>
</dbReference>
<reference evidence="5 6" key="1">
    <citation type="submission" date="2018-01" db="EMBL/GenBank/DDBJ databases">
        <title>Draft genome sequence of Salinispora sp. 13K206.</title>
        <authorList>
            <person name="Sahin N."/>
            <person name="Saygin H."/>
            <person name="Ay H."/>
        </authorList>
    </citation>
    <scope>NUCLEOTIDE SEQUENCE [LARGE SCALE GENOMIC DNA]</scope>
    <source>
        <strain evidence="5 6">13K206</strain>
    </source>
</reference>
<dbReference type="InterPro" id="IPR001242">
    <property type="entry name" value="Condensation_dom"/>
</dbReference>
<dbReference type="EMBL" id="POUB01000007">
    <property type="protein sequence ID" value="PZG02548.1"/>
    <property type="molecule type" value="Genomic_DNA"/>
</dbReference>